<evidence type="ECO:0000313" key="1">
    <source>
        <dbReference type="EMBL" id="KAJ7550036.1"/>
    </source>
</evidence>
<comment type="caution">
    <text evidence="1">The sequence shown here is derived from an EMBL/GenBank/DDBJ whole genome shotgun (WGS) entry which is preliminary data.</text>
</comment>
<name>A0ACC2D6Y4_DIPCM</name>
<dbReference type="Proteomes" id="UP001162992">
    <property type="component" value="Chromosome 7"/>
</dbReference>
<evidence type="ECO:0000313" key="2">
    <source>
        <dbReference type="Proteomes" id="UP001162992"/>
    </source>
</evidence>
<keyword evidence="2" id="KW-1185">Reference proteome</keyword>
<reference evidence="2" key="1">
    <citation type="journal article" date="2024" name="Proc. Natl. Acad. Sci. U.S.A.">
        <title>Extraordinary preservation of gene collinearity over three hundred million years revealed in homosporous lycophytes.</title>
        <authorList>
            <person name="Li C."/>
            <person name="Wickell D."/>
            <person name="Kuo L.Y."/>
            <person name="Chen X."/>
            <person name="Nie B."/>
            <person name="Liao X."/>
            <person name="Peng D."/>
            <person name="Ji J."/>
            <person name="Jenkins J."/>
            <person name="Williams M."/>
            <person name="Shu S."/>
            <person name="Plott C."/>
            <person name="Barry K."/>
            <person name="Rajasekar S."/>
            <person name="Grimwood J."/>
            <person name="Han X."/>
            <person name="Sun S."/>
            <person name="Hou Z."/>
            <person name="He W."/>
            <person name="Dai G."/>
            <person name="Sun C."/>
            <person name="Schmutz J."/>
            <person name="Leebens-Mack J.H."/>
            <person name="Li F.W."/>
            <person name="Wang L."/>
        </authorList>
    </citation>
    <scope>NUCLEOTIDE SEQUENCE [LARGE SCALE GENOMIC DNA]</scope>
    <source>
        <strain evidence="2">cv. PW_Plant_1</strain>
    </source>
</reference>
<organism evidence="1 2">
    <name type="scientific">Diphasiastrum complanatum</name>
    <name type="common">Issler's clubmoss</name>
    <name type="synonym">Lycopodium complanatum</name>
    <dbReference type="NCBI Taxonomy" id="34168"/>
    <lineage>
        <taxon>Eukaryota</taxon>
        <taxon>Viridiplantae</taxon>
        <taxon>Streptophyta</taxon>
        <taxon>Embryophyta</taxon>
        <taxon>Tracheophyta</taxon>
        <taxon>Lycopodiopsida</taxon>
        <taxon>Lycopodiales</taxon>
        <taxon>Lycopodiaceae</taxon>
        <taxon>Lycopodioideae</taxon>
        <taxon>Diphasiastrum</taxon>
    </lineage>
</organism>
<dbReference type="EMBL" id="CM055098">
    <property type="protein sequence ID" value="KAJ7550036.1"/>
    <property type="molecule type" value="Genomic_DNA"/>
</dbReference>
<proteinExistence type="predicted"/>
<accession>A0ACC2D6Y4</accession>
<sequence length="579" mass="62014">MAADTAYTVASDSEVTGELYPDRSISSVETAVGIDVGTSRSSIAIWRDGIVELFPGALGQKRLLSHILFRADAAAGVSSLGAATDEELWSGKAIFNMRRLIGRMDTDPVIRRSMHYPFLLQSLDIGVRPLLAALTNNVWRSTNPEEVMAMALMELRAMAELHLGRVIRSSVITIPASFSRFQQTRLERACAMAGFSMTRLMPEPTAVALVYAQLQMQATQGNMGSGMEKLALIFSMGGGFCDVAITATAGGVSQIKGLAGEVIGGDDLLQNMVNHLAAELHPQLMKHQRAPSEMIKLAGLLRAAAEKAIHILSTQTSTQLDLDLGGGEIFSRTITKAWFEEINAEILQKVKQLVSQCLKDAEIDPRYIADLVLVGGCSRIPSIRALLQEICPESEIFKGIDPLEAAVRGVALEGAITSGLTDPLGSLDLLTIQAMPQSVGIGLAGGKFQPILQRNSTIPARRDVTVTTSHENQPEALVVVYEGEGKDVKDNHLLGFFKLAGIPPAPGGVPLISVCMDVNASNVLTVLAGVSMPNSDTPAVLLREVRMPTLDDGHGWCIEAIAKKHRETLDVVLPSQPSG</sequence>
<protein>
    <submittedName>
        <fullName evidence="1">Uncharacterized protein</fullName>
    </submittedName>
</protein>
<gene>
    <name evidence="1" type="ORF">O6H91_07G079700</name>
</gene>